<sequence length="289" mass="31977">MPMLLIKGAYKIVGASPDGDSVRFYPDDPDEWDLLRGRRVRRNKTGGAQLRLDGIDTLETHYRPPSGPELHQPAPFAGKAADELLTWLGFETVRRDANGIVTECTPEVRPGYILTRSADVNGRCVALAGRGADAPGNSGTSVHVDVTELRRTANHHHVAEGLAYPTFYRKLYADLREELTMAAQQARAADKGLWPEDETRSGAKINGLSSLTDSSVLMPKLFRRLADYMLLNNGDPSLLGFPPYLEQRDDRLLILSGSQWTGFDTVVEVTNGNTVRMNRAPEDLVFDEK</sequence>
<evidence type="ECO:0000313" key="2">
    <source>
        <dbReference type="Proteomes" id="UP001596154"/>
    </source>
</evidence>
<dbReference type="InterPro" id="IPR035437">
    <property type="entry name" value="SNase_OB-fold_sf"/>
</dbReference>
<proteinExistence type="predicted"/>
<dbReference type="Gene3D" id="2.40.50.90">
    <property type="match status" value="1"/>
</dbReference>
<protein>
    <submittedName>
        <fullName evidence="1">Nuclease</fullName>
    </submittedName>
</protein>
<gene>
    <name evidence="1" type="ORF">ACFPZJ_37770</name>
</gene>
<name>A0ABW0V0K2_9ACTN</name>
<evidence type="ECO:0000313" key="1">
    <source>
        <dbReference type="EMBL" id="MFC5639381.1"/>
    </source>
</evidence>
<organism evidence="1 2">
    <name type="scientific">Streptomyces bullii</name>
    <dbReference type="NCBI Taxonomy" id="349910"/>
    <lineage>
        <taxon>Bacteria</taxon>
        <taxon>Bacillati</taxon>
        <taxon>Actinomycetota</taxon>
        <taxon>Actinomycetes</taxon>
        <taxon>Kitasatosporales</taxon>
        <taxon>Streptomycetaceae</taxon>
        <taxon>Streptomyces</taxon>
    </lineage>
</organism>
<keyword evidence="2" id="KW-1185">Reference proteome</keyword>
<dbReference type="EMBL" id="JBHSNY010000020">
    <property type="protein sequence ID" value="MFC5639381.1"/>
    <property type="molecule type" value="Genomic_DNA"/>
</dbReference>
<accession>A0ABW0V0K2</accession>
<dbReference type="SUPFAM" id="SSF50199">
    <property type="entry name" value="Staphylococcal nuclease"/>
    <property type="match status" value="1"/>
</dbReference>
<reference evidence="2" key="1">
    <citation type="journal article" date="2019" name="Int. J. Syst. Evol. Microbiol.">
        <title>The Global Catalogue of Microorganisms (GCM) 10K type strain sequencing project: providing services to taxonomists for standard genome sequencing and annotation.</title>
        <authorList>
            <consortium name="The Broad Institute Genomics Platform"/>
            <consortium name="The Broad Institute Genome Sequencing Center for Infectious Disease"/>
            <person name="Wu L."/>
            <person name="Ma J."/>
        </authorList>
    </citation>
    <scope>NUCLEOTIDE SEQUENCE [LARGE SCALE GENOMIC DNA]</scope>
    <source>
        <strain evidence="2">CGMCC 4.7248</strain>
    </source>
</reference>
<dbReference type="RefSeq" id="WP_381031329.1">
    <property type="nucleotide sequence ID" value="NZ_JBHSNY010000020.1"/>
</dbReference>
<dbReference type="Proteomes" id="UP001596154">
    <property type="component" value="Unassembled WGS sequence"/>
</dbReference>
<comment type="caution">
    <text evidence="1">The sequence shown here is derived from an EMBL/GenBank/DDBJ whole genome shotgun (WGS) entry which is preliminary data.</text>
</comment>